<evidence type="ECO:0000256" key="1">
    <source>
        <dbReference type="SAM" id="MobiDB-lite"/>
    </source>
</evidence>
<feature type="region of interest" description="Disordered" evidence="1">
    <location>
        <begin position="1"/>
        <end position="133"/>
    </location>
</feature>
<feature type="compositionally biased region" description="Low complexity" evidence="1">
    <location>
        <begin position="47"/>
        <end position="76"/>
    </location>
</feature>
<evidence type="ECO:0000313" key="2">
    <source>
        <dbReference type="EMBL" id="VEU35374.1"/>
    </source>
</evidence>
<keyword evidence="3" id="KW-1185">Reference proteome</keyword>
<name>A0A448Z046_9STRA</name>
<feature type="compositionally biased region" description="Pro residues" evidence="1">
    <location>
        <begin position="120"/>
        <end position="132"/>
    </location>
</feature>
<protein>
    <submittedName>
        <fullName evidence="2">Uncharacterized protein</fullName>
    </submittedName>
</protein>
<dbReference type="Proteomes" id="UP000291116">
    <property type="component" value="Unassembled WGS sequence"/>
</dbReference>
<organism evidence="2 3">
    <name type="scientific">Pseudo-nitzschia multistriata</name>
    <dbReference type="NCBI Taxonomy" id="183589"/>
    <lineage>
        <taxon>Eukaryota</taxon>
        <taxon>Sar</taxon>
        <taxon>Stramenopiles</taxon>
        <taxon>Ochrophyta</taxon>
        <taxon>Bacillariophyta</taxon>
        <taxon>Bacillariophyceae</taxon>
        <taxon>Bacillariophycidae</taxon>
        <taxon>Bacillariales</taxon>
        <taxon>Bacillariaceae</taxon>
        <taxon>Pseudo-nitzschia</taxon>
    </lineage>
</organism>
<proteinExistence type="predicted"/>
<dbReference type="EMBL" id="CAACVS010000057">
    <property type="protein sequence ID" value="VEU35374.1"/>
    <property type="molecule type" value="Genomic_DNA"/>
</dbReference>
<evidence type="ECO:0000313" key="3">
    <source>
        <dbReference type="Proteomes" id="UP000291116"/>
    </source>
</evidence>
<gene>
    <name evidence="2" type="ORF">PSNMU_V1.4_AUG-EV-PASAV3_0021100</name>
</gene>
<feature type="compositionally biased region" description="Low complexity" evidence="1">
    <location>
        <begin position="203"/>
        <end position="212"/>
    </location>
</feature>
<reference evidence="2 3" key="1">
    <citation type="submission" date="2019-01" db="EMBL/GenBank/DDBJ databases">
        <authorList>
            <person name="Ferrante I. M."/>
        </authorList>
    </citation>
    <scope>NUCLEOTIDE SEQUENCE [LARGE SCALE GENOMIC DNA]</scope>
    <source>
        <strain evidence="2 3">B856</strain>
    </source>
</reference>
<feature type="compositionally biased region" description="Basic and acidic residues" evidence="1">
    <location>
        <begin position="19"/>
        <end position="32"/>
    </location>
</feature>
<feature type="region of interest" description="Disordered" evidence="1">
    <location>
        <begin position="203"/>
        <end position="233"/>
    </location>
</feature>
<feature type="compositionally biased region" description="Polar residues" evidence="1">
    <location>
        <begin position="1"/>
        <end position="12"/>
    </location>
</feature>
<sequence>MDSSPSSASPHTETGPADAPDRRSSEPRETISARDTVLESSDELRRASATAAAPPPENDNSASASSPSNCGNNSSSSHRRRRRREQENRGRLLQSQFRQQQQQQQEQQEQEEQHDALQPPQQPDEPASPAPAPKKSLFFLRPVHRYADLVCIALSVFAYLLETTLNAALAIFGIGVGVGLVLGDSFRAALPLLPSVQSVQGAGAAAPAAPQGAGQGDSQVFRPRDVSDLLPAQ</sequence>
<dbReference type="AlphaFoldDB" id="A0A448Z046"/>
<accession>A0A448Z046</accession>